<comment type="similarity">
    <text evidence="5 23">Belongs to the cation transport ATPase (P-type) (TC 3.A.3) family. Type IV subfamily.</text>
</comment>
<feature type="binding site" evidence="21">
    <location>
        <position position="411"/>
    </location>
    <ligand>
        <name>ATP</name>
        <dbReference type="ChEBI" id="CHEBI:30616"/>
    </ligand>
</feature>
<dbReference type="SUPFAM" id="SSF81653">
    <property type="entry name" value="Calcium ATPase, transduction domain A"/>
    <property type="match status" value="1"/>
</dbReference>
<keyword evidence="29" id="KW-1185">Reference proteome</keyword>
<evidence type="ECO:0000259" key="27">
    <source>
        <dbReference type="Pfam" id="PF16212"/>
    </source>
</evidence>
<comment type="catalytic activity">
    <reaction evidence="19">
        <text>a 1,2-diacyl-sn-glycero-3-phospho-L-serine(out) + ATP + H2O = a 1,2-diacyl-sn-glycero-3-phospho-L-serine(in) + ADP + phosphate + H(+)</text>
        <dbReference type="Rhea" id="RHEA:38567"/>
        <dbReference type="ChEBI" id="CHEBI:15377"/>
        <dbReference type="ChEBI" id="CHEBI:15378"/>
        <dbReference type="ChEBI" id="CHEBI:30616"/>
        <dbReference type="ChEBI" id="CHEBI:43474"/>
        <dbReference type="ChEBI" id="CHEBI:57262"/>
        <dbReference type="ChEBI" id="CHEBI:456216"/>
    </reaction>
    <physiologicalReaction direction="left-to-right" evidence="19">
        <dbReference type="Rhea" id="RHEA:38568"/>
    </physiologicalReaction>
</comment>
<dbReference type="GO" id="GO:0000287">
    <property type="term" value="F:magnesium ion binding"/>
    <property type="evidence" value="ECO:0007669"/>
    <property type="project" value="UniProtKB-UniRule"/>
</dbReference>
<proteinExistence type="inferred from homology"/>
<dbReference type="HOGENOM" id="CLU_000846_3_0_1"/>
<feature type="binding site" evidence="21">
    <location>
        <position position="507"/>
    </location>
    <ligand>
        <name>ATP</name>
        <dbReference type="ChEBI" id="CHEBI:30616"/>
    </ligand>
</feature>
<evidence type="ECO:0000256" key="8">
    <source>
        <dbReference type="ARBA" id="ARBA00022692"/>
    </source>
</evidence>
<dbReference type="FunFam" id="3.40.50.1000:FF:000010">
    <property type="entry name" value="Phospholipid-transporting ATPase"/>
    <property type="match status" value="1"/>
</dbReference>
<dbReference type="InterPro" id="IPR006539">
    <property type="entry name" value="P-type_ATPase_IV"/>
</dbReference>
<dbReference type="SUPFAM" id="SSF81665">
    <property type="entry name" value="Calcium ATPase, transmembrane domain M"/>
    <property type="match status" value="1"/>
</dbReference>
<dbReference type="SUPFAM" id="SSF56784">
    <property type="entry name" value="HAD-like"/>
    <property type="match status" value="1"/>
</dbReference>
<feature type="binding site" evidence="21">
    <location>
        <position position="410"/>
    </location>
    <ligand>
        <name>ATP</name>
        <dbReference type="ChEBI" id="CHEBI:30616"/>
    </ligand>
</feature>
<comment type="cofactor">
    <cofactor evidence="1 22">
        <name>Mg(2+)</name>
        <dbReference type="ChEBI" id="CHEBI:18420"/>
    </cofactor>
</comment>
<evidence type="ECO:0000256" key="6">
    <source>
        <dbReference type="ARBA" id="ARBA00022475"/>
    </source>
</evidence>
<keyword evidence="6" id="KW-1003">Cell membrane</keyword>
<sequence length="1139" mass="129818">MNKLYKLFKRSLPHERLGSNSASEAESMNFRQIMISSPNDGYLSNAISTTKYTLLTFLPKFLSEQFSKYANVFFLVTSVIQQIDGVSPTNKYSTLLPLVFVLSASGLKEAVEDWKRRKSDMEVNERVVKVLVGGRFEERMWVQVRVGDIVRVENGEYFPADLVLLSSSEPDALCYIETANLDGETNLKIRQGKSETAEMLTPESVSLLRGRYDLWLMKGCVLKSEMPNSSLYTFEGTLRVGEKEIPLEPSQMLLRGAALRNTRWVYGVVVFTGHDSKLMRNAHAAPIKQTNIEKMTNSQIFFLFLILIILSIVSSMAHVGFVVGDEKRHWYLSGESSSSFVYTFLTFVVLYNNLIPISLIVTMEVVRVVQAMLISSDLDMYYEEADQCAVARTSSLVEELGQVEYIFSDKTGTLTCNKMVLKRCMIGGINYIDELEEGMIRANVNRRDEDGYEIGYYLFEDIMKNVNMHASRDTIKEYMKLLSVCHTVIPERGDDGEIVYQAASPDEGALVNGASLIGYKFVVRRPKSVTVRVMNEEMEFEILNVLEFNSDRKRMSVIVKEGDKIKLYCKGADTVIFERLKEGDREGLREGDSKVTTANTPTGNSPTGNLKEKVLSQLEDCASLGLRTLCLAMREIEEEEYLEWKKIYDAASLTIKNRTEEIDKACEMIEKDLRLLGATAIEDKLQDQVPETINVLSMAGIKIWVLTGDRQETAINIGYSCKLLNEEINLIIINENTHFETRDCLMNKLNSINEAMKIAKQSNSEIESFALIIDGKSLSFALEKDLEEMFFNLAKLCKSVICCRVSPIQKALVVKLVKRNTNSILLAIGDGANDVSMIQAAHVGVGISGLEGLQASRSSDFSISQFKYLQKLLLVHGGWCYRRLSRLILYSFYKNITLYLTQFWFAFYNTFSGQTLYESWTLTLYNMFFTVLPPLVIGIFDQYLGARQLDNYPQLYQSGIQKSFFNVKVFWTWTFNAIIHSLTLFLFLFYLGFNEIILSTGSSAGLWFLGLIIYTSEIITVLYKAALLIDYYTIYAVAAFIGSFLFYFLFISIYSYLGPVFNVGYETYIPTCYHIVQEFQKYNIPDYRPRMDRFMKAVHKVRLLQRIKRNRGYAFSQTEDGQASLIRKYDTTKEKPKGL</sequence>
<dbReference type="PROSITE" id="PS00154">
    <property type="entry name" value="ATPASE_E1_E2"/>
    <property type="match status" value="1"/>
</dbReference>
<evidence type="ECO:0000256" key="1">
    <source>
        <dbReference type="ARBA" id="ARBA00001946"/>
    </source>
</evidence>
<dbReference type="InterPro" id="IPR008250">
    <property type="entry name" value="ATPase_P-typ_transduc_dom_A_sf"/>
</dbReference>
<evidence type="ECO:0000313" key="28">
    <source>
        <dbReference type="EMBL" id="EPZ33774.1"/>
    </source>
</evidence>
<evidence type="ECO:0000256" key="7">
    <source>
        <dbReference type="ARBA" id="ARBA00022553"/>
    </source>
</evidence>
<evidence type="ECO:0000256" key="24">
    <source>
        <dbReference type="SAM" id="MobiDB-lite"/>
    </source>
</evidence>
<feature type="transmembrane region" description="Helical" evidence="23">
    <location>
        <begin position="923"/>
        <end position="944"/>
    </location>
</feature>
<comment type="catalytic activity">
    <reaction evidence="18">
        <text>a 1,2-diacyl-sn-glycero-3-phosphoethanolamine(out) + ATP + H2O = a 1,2-diacyl-sn-glycero-3-phosphoethanolamine(in) + ADP + phosphate + H(+)</text>
        <dbReference type="Rhea" id="RHEA:66132"/>
        <dbReference type="ChEBI" id="CHEBI:15377"/>
        <dbReference type="ChEBI" id="CHEBI:15378"/>
        <dbReference type="ChEBI" id="CHEBI:30616"/>
        <dbReference type="ChEBI" id="CHEBI:43474"/>
        <dbReference type="ChEBI" id="CHEBI:64612"/>
        <dbReference type="ChEBI" id="CHEBI:456216"/>
    </reaction>
    <physiologicalReaction direction="left-to-right" evidence="18">
        <dbReference type="Rhea" id="RHEA:66133"/>
    </physiologicalReaction>
</comment>
<dbReference type="SFLD" id="SFLDG00002">
    <property type="entry name" value="C1.7:_P-type_atpase_like"/>
    <property type="match status" value="1"/>
</dbReference>
<feature type="binding site" evidence="21">
    <location>
        <position position="570"/>
    </location>
    <ligand>
        <name>ATP</name>
        <dbReference type="ChEBI" id="CHEBI:30616"/>
    </ligand>
</feature>
<keyword evidence="11 21" id="KW-0067">ATP-binding</keyword>
<keyword evidence="14 23" id="KW-1133">Transmembrane helix</keyword>
<dbReference type="GO" id="GO:0016887">
    <property type="term" value="F:ATP hydrolysis activity"/>
    <property type="evidence" value="ECO:0007669"/>
    <property type="project" value="InterPro"/>
</dbReference>
<feature type="binding site" evidence="21">
    <location>
        <position position="804"/>
    </location>
    <ligand>
        <name>ATP</name>
        <dbReference type="ChEBI" id="CHEBI:30616"/>
    </ligand>
</feature>
<reference evidence="28 29" key="1">
    <citation type="journal article" date="2013" name="Curr. Biol.">
        <title>Shared signatures of parasitism and phylogenomics unite Cryptomycota and microsporidia.</title>
        <authorList>
            <person name="James T.Y."/>
            <person name="Pelin A."/>
            <person name="Bonen L."/>
            <person name="Ahrendt S."/>
            <person name="Sain D."/>
            <person name="Corradi N."/>
            <person name="Stajich J.E."/>
        </authorList>
    </citation>
    <scope>NUCLEOTIDE SEQUENCE [LARGE SCALE GENOMIC DNA]</scope>
    <source>
        <strain evidence="28 29">CSF55</strain>
    </source>
</reference>
<evidence type="ECO:0000256" key="5">
    <source>
        <dbReference type="ARBA" id="ARBA00008109"/>
    </source>
</evidence>
<dbReference type="GO" id="GO:0005802">
    <property type="term" value="C:trans-Golgi network"/>
    <property type="evidence" value="ECO:0007669"/>
    <property type="project" value="TreeGrafter"/>
</dbReference>
<dbReference type="InterPro" id="IPR018303">
    <property type="entry name" value="ATPase_P-typ_P_site"/>
</dbReference>
<dbReference type="Proteomes" id="UP000030755">
    <property type="component" value="Unassembled WGS sequence"/>
</dbReference>
<dbReference type="Pfam" id="PF00122">
    <property type="entry name" value="E1-E2_ATPase"/>
    <property type="match status" value="1"/>
</dbReference>
<feature type="binding site" evidence="21">
    <location>
        <position position="548"/>
    </location>
    <ligand>
        <name>ATP</name>
        <dbReference type="ChEBI" id="CHEBI:30616"/>
    </ligand>
</feature>
<dbReference type="Pfam" id="PF16209">
    <property type="entry name" value="PhoLip_ATPase_N"/>
    <property type="match status" value="1"/>
</dbReference>
<keyword evidence="10 21" id="KW-0547">Nucleotide-binding</keyword>
<feature type="binding site" evidence="21">
    <location>
        <position position="409"/>
    </location>
    <ligand>
        <name>ATP</name>
        <dbReference type="ChEBI" id="CHEBI:30616"/>
    </ligand>
</feature>
<feature type="binding site" evidence="21">
    <location>
        <position position="708"/>
    </location>
    <ligand>
        <name>ATP</name>
        <dbReference type="ChEBI" id="CHEBI:30616"/>
    </ligand>
</feature>
<dbReference type="GO" id="GO:0045332">
    <property type="term" value="P:phospholipid translocation"/>
    <property type="evidence" value="ECO:0007669"/>
    <property type="project" value="TreeGrafter"/>
</dbReference>
<feature type="binding site" evidence="21">
    <location>
        <position position="707"/>
    </location>
    <ligand>
        <name>ATP</name>
        <dbReference type="ChEBI" id="CHEBI:30616"/>
    </ligand>
</feature>
<evidence type="ECO:0000256" key="23">
    <source>
        <dbReference type="RuleBase" id="RU362033"/>
    </source>
</evidence>
<dbReference type="STRING" id="988480.A0A075AYZ4"/>
<dbReference type="SUPFAM" id="SSF81660">
    <property type="entry name" value="Metal cation-transporting ATPase, ATP-binding domain N"/>
    <property type="match status" value="1"/>
</dbReference>
<evidence type="ECO:0000256" key="4">
    <source>
        <dbReference type="ARBA" id="ARBA00004555"/>
    </source>
</evidence>
<dbReference type="GO" id="GO:0032456">
    <property type="term" value="P:endocytic recycling"/>
    <property type="evidence" value="ECO:0007669"/>
    <property type="project" value="TreeGrafter"/>
</dbReference>
<dbReference type="SFLD" id="SFLDF00027">
    <property type="entry name" value="p-type_atpase"/>
    <property type="match status" value="1"/>
</dbReference>
<feature type="transmembrane region" description="Helical" evidence="23">
    <location>
        <begin position="1035"/>
        <end position="1057"/>
    </location>
</feature>
<feature type="binding site" evidence="22">
    <location>
        <position position="834"/>
    </location>
    <ligand>
        <name>Mg(2+)</name>
        <dbReference type="ChEBI" id="CHEBI:18420"/>
    </ligand>
</feature>
<keyword evidence="13 23" id="KW-1278">Translocase</keyword>
<comment type="catalytic activity">
    <reaction evidence="17 23">
        <text>ATP + H2O + phospholipidSide 1 = ADP + phosphate + phospholipidSide 2.</text>
        <dbReference type="EC" id="7.6.2.1"/>
    </reaction>
</comment>
<evidence type="ECO:0000256" key="13">
    <source>
        <dbReference type="ARBA" id="ARBA00022967"/>
    </source>
</evidence>
<evidence type="ECO:0000259" key="25">
    <source>
        <dbReference type="Pfam" id="PF00122"/>
    </source>
</evidence>
<feature type="binding site" evidence="21">
    <location>
        <position position="834"/>
    </location>
    <ligand>
        <name>ATP</name>
        <dbReference type="ChEBI" id="CHEBI:30616"/>
    </ligand>
</feature>
<organism evidence="28 29">
    <name type="scientific">Rozella allomycis (strain CSF55)</name>
    <dbReference type="NCBI Taxonomy" id="988480"/>
    <lineage>
        <taxon>Eukaryota</taxon>
        <taxon>Fungi</taxon>
        <taxon>Fungi incertae sedis</taxon>
        <taxon>Cryptomycota</taxon>
        <taxon>Cryptomycota incertae sedis</taxon>
        <taxon>Rozella</taxon>
    </lineage>
</organism>
<dbReference type="PRINTS" id="PR00119">
    <property type="entry name" value="CATATPASE"/>
</dbReference>
<dbReference type="NCBIfam" id="TIGR01494">
    <property type="entry name" value="ATPase_P-type"/>
    <property type="match status" value="2"/>
</dbReference>
<feature type="binding site" evidence="21">
    <location>
        <position position="810"/>
    </location>
    <ligand>
        <name>ATP</name>
        <dbReference type="ChEBI" id="CHEBI:30616"/>
    </ligand>
</feature>
<dbReference type="Pfam" id="PF13246">
    <property type="entry name" value="Cation_ATPase"/>
    <property type="match status" value="1"/>
</dbReference>
<feature type="active site" description="4-aspartylphosphate intermediate" evidence="20">
    <location>
        <position position="409"/>
    </location>
</feature>
<feature type="binding site" evidence="21">
    <location>
        <position position="833"/>
    </location>
    <ligand>
        <name>ATP</name>
        <dbReference type="ChEBI" id="CHEBI:30616"/>
    </ligand>
</feature>
<comment type="subcellular location">
    <subcellularLocation>
        <location evidence="3">Cell membrane</location>
    </subcellularLocation>
    <subcellularLocation>
        <location evidence="4">Golgi apparatus</location>
    </subcellularLocation>
    <subcellularLocation>
        <location evidence="2 23">Membrane</location>
        <topology evidence="2 23">Multi-pass membrane protein</topology>
    </subcellularLocation>
</comment>
<dbReference type="AlphaFoldDB" id="A0A075AYZ4"/>
<feature type="binding site" evidence="22">
    <location>
        <position position="830"/>
    </location>
    <ligand>
        <name>Mg(2+)</name>
        <dbReference type="ChEBI" id="CHEBI:18420"/>
    </ligand>
</feature>
<evidence type="ECO:0000256" key="12">
    <source>
        <dbReference type="ARBA" id="ARBA00022842"/>
    </source>
</evidence>
<dbReference type="Pfam" id="PF16212">
    <property type="entry name" value="PhoLip_ATPase_C"/>
    <property type="match status" value="1"/>
</dbReference>
<feature type="transmembrane region" description="Helical" evidence="23">
    <location>
        <begin position="1004"/>
        <end position="1023"/>
    </location>
</feature>
<dbReference type="CDD" id="cd02073">
    <property type="entry name" value="P-type_ATPase_APLT_Dnf-like"/>
    <property type="match status" value="1"/>
</dbReference>
<evidence type="ECO:0000259" key="26">
    <source>
        <dbReference type="Pfam" id="PF16209"/>
    </source>
</evidence>
<dbReference type="InterPro" id="IPR059000">
    <property type="entry name" value="ATPase_P-type_domA"/>
</dbReference>
<feature type="domain" description="P-type ATPase A" evidence="25">
    <location>
        <begin position="124"/>
        <end position="188"/>
    </location>
</feature>
<dbReference type="FunFam" id="3.40.50.1000:FF:000001">
    <property type="entry name" value="Phospholipid-transporting ATPase IC"/>
    <property type="match status" value="1"/>
</dbReference>
<dbReference type="SFLD" id="SFLDS00003">
    <property type="entry name" value="Haloacid_Dehalogenase"/>
    <property type="match status" value="1"/>
</dbReference>
<keyword evidence="8 23" id="KW-0812">Transmembrane</keyword>
<gene>
    <name evidence="28" type="ORF">O9G_004422</name>
</gene>
<feature type="domain" description="P-type ATPase C-terminal" evidence="27">
    <location>
        <begin position="857"/>
        <end position="1066"/>
    </location>
</feature>
<dbReference type="PANTHER" id="PTHR24092">
    <property type="entry name" value="PROBABLE PHOSPHOLIPID-TRANSPORTING ATPASE"/>
    <property type="match status" value="1"/>
</dbReference>
<name>A0A075AYZ4_ROZAC</name>
<protein>
    <recommendedName>
        <fullName evidence="23">Phospholipid-transporting ATPase</fullName>
        <ecNumber evidence="23">7.6.2.1</ecNumber>
    </recommendedName>
</protein>
<evidence type="ECO:0000256" key="3">
    <source>
        <dbReference type="ARBA" id="ARBA00004236"/>
    </source>
</evidence>
<dbReference type="EMBL" id="KE561039">
    <property type="protein sequence ID" value="EPZ33774.1"/>
    <property type="molecule type" value="Genomic_DNA"/>
</dbReference>
<dbReference type="GO" id="GO:0005886">
    <property type="term" value="C:plasma membrane"/>
    <property type="evidence" value="ECO:0007669"/>
    <property type="project" value="UniProtKB-SubCell"/>
</dbReference>
<evidence type="ECO:0000256" key="14">
    <source>
        <dbReference type="ARBA" id="ARBA00022989"/>
    </source>
</evidence>
<dbReference type="Gene3D" id="3.40.1110.10">
    <property type="entry name" value="Calcium-transporting ATPase, cytoplasmic domain N"/>
    <property type="match status" value="1"/>
</dbReference>
<dbReference type="InterPro" id="IPR001757">
    <property type="entry name" value="P_typ_ATPase"/>
</dbReference>
<feature type="transmembrane region" description="Helical" evidence="23">
    <location>
        <begin position="892"/>
        <end position="911"/>
    </location>
</feature>
<dbReference type="InterPro" id="IPR023299">
    <property type="entry name" value="ATPase_P-typ_cyto_dom_N"/>
</dbReference>
<dbReference type="OrthoDB" id="377733at2759"/>
<feature type="transmembrane region" description="Helical" evidence="23">
    <location>
        <begin position="965"/>
        <end position="992"/>
    </location>
</feature>
<evidence type="ECO:0000256" key="2">
    <source>
        <dbReference type="ARBA" id="ARBA00004141"/>
    </source>
</evidence>
<evidence type="ECO:0000313" key="29">
    <source>
        <dbReference type="Proteomes" id="UP000030755"/>
    </source>
</evidence>
<dbReference type="NCBIfam" id="TIGR01652">
    <property type="entry name" value="ATPase-Plipid"/>
    <property type="match status" value="1"/>
</dbReference>
<evidence type="ECO:0000256" key="21">
    <source>
        <dbReference type="PIRSR" id="PIRSR606539-2"/>
    </source>
</evidence>
<feature type="region of interest" description="Disordered" evidence="24">
    <location>
        <begin position="587"/>
        <end position="607"/>
    </location>
</feature>
<evidence type="ECO:0000256" key="10">
    <source>
        <dbReference type="ARBA" id="ARBA00022741"/>
    </source>
</evidence>
<evidence type="ECO:0000256" key="15">
    <source>
        <dbReference type="ARBA" id="ARBA00023034"/>
    </source>
</evidence>
<dbReference type="Gene3D" id="2.70.150.10">
    <property type="entry name" value="Calcium-transporting ATPase, cytoplasmic transduction domain A"/>
    <property type="match status" value="1"/>
</dbReference>
<feature type="compositionally biased region" description="Polar residues" evidence="24">
    <location>
        <begin position="594"/>
        <end position="607"/>
    </location>
</feature>
<dbReference type="InterPro" id="IPR036412">
    <property type="entry name" value="HAD-like_sf"/>
</dbReference>
<dbReference type="InterPro" id="IPR044492">
    <property type="entry name" value="P_typ_ATPase_HD_dom"/>
</dbReference>
<evidence type="ECO:0000256" key="17">
    <source>
        <dbReference type="ARBA" id="ARBA00034036"/>
    </source>
</evidence>
<keyword evidence="12 22" id="KW-0460">Magnesium</keyword>
<feature type="transmembrane region" description="Helical" evidence="23">
    <location>
        <begin position="300"/>
        <end position="321"/>
    </location>
</feature>
<keyword evidence="16 23" id="KW-0472">Membrane</keyword>
<dbReference type="GO" id="GO:0090556">
    <property type="term" value="F:phosphatidylserine floppase activity"/>
    <property type="evidence" value="ECO:0007669"/>
    <property type="project" value="RHEA"/>
</dbReference>
<evidence type="ECO:0000256" key="18">
    <source>
        <dbReference type="ARBA" id="ARBA00049128"/>
    </source>
</evidence>
<feature type="domain" description="P-type ATPase N-terminal" evidence="26">
    <location>
        <begin position="40"/>
        <end position="94"/>
    </location>
</feature>
<feature type="binding site" evidence="21">
    <location>
        <position position="627"/>
    </location>
    <ligand>
        <name>ATP</name>
        <dbReference type="ChEBI" id="CHEBI:30616"/>
    </ligand>
</feature>
<keyword evidence="15" id="KW-0333">Golgi apparatus</keyword>
<evidence type="ECO:0000256" key="19">
    <source>
        <dbReference type="ARBA" id="ARBA00051303"/>
    </source>
</evidence>
<dbReference type="EC" id="7.6.2.1" evidence="23"/>
<feature type="binding site" evidence="22">
    <location>
        <position position="411"/>
    </location>
    <ligand>
        <name>Mg(2+)</name>
        <dbReference type="ChEBI" id="CHEBI:18420"/>
    </ligand>
</feature>
<evidence type="ECO:0000256" key="22">
    <source>
        <dbReference type="PIRSR" id="PIRSR606539-3"/>
    </source>
</evidence>
<dbReference type="InterPro" id="IPR023214">
    <property type="entry name" value="HAD_sf"/>
</dbReference>
<feature type="transmembrane region" description="Helical" evidence="23">
    <location>
        <begin position="341"/>
        <end position="366"/>
    </location>
</feature>
<dbReference type="InterPro" id="IPR032631">
    <property type="entry name" value="P-type_ATPase_N"/>
</dbReference>
<dbReference type="OMA" id="MHSFWSW"/>
<evidence type="ECO:0000256" key="9">
    <source>
        <dbReference type="ARBA" id="ARBA00022723"/>
    </source>
</evidence>
<evidence type="ECO:0000256" key="11">
    <source>
        <dbReference type="ARBA" id="ARBA00022840"/>
    </source>
</evidence>
<accession>A0A075AYZ4</accession>
<dbReference type="GO" id="GO:0005524">
    <property type="term" value="F:ATP binding"/>
    <property type="evidence" value="ECO:0007669"/>
    <property type="project" value="UniProtKB-UniRule"/>
</dbReference>
<dbReference type="PANTHER" id="PTHR24092:SF150">
    <property type="entry name" value="PHOSPHOLIPID-TRANSPORTING ATPASE"/>
    <property type="match status" value="1"/>
</dbReference>
<evidence type="ECO:0000256" key="16">
    <source>
        <dbReference type="ARBA" id="ARBA00023136"/>
    </source>
</evidence>
<dbReference type="InterPro" id="IPR023298">
    <property type="entry name" value="ATPase_P-typ_TM_dom_sf"/>
</dbReference>
<feature type="binding site" evidence="22">
    <location>
        <position position="409"/>
    </location>
    <ligand>
        <name>Mg(2+)</name>
        <dbReference type="ChEBI" id="CHEBI:18420"/>
    </ligand>
</feature>
<keyword evidence="9 22" id="KW-0479">Metal-binding</keyword>
<dbReference type="Gene3D" id="3.40.50.1000">
    <property type="entry name" value="HAD superfamily/HAD-like"/>
    <property type="match status" value="1"/>
</dbReference>
<feature type="binding site" evidence="21">
    <location>
        <position position="709"/>
    </location>
    <ligand>
        <name>ATP</name>
        <dbReference type="ChEBI" id="CHEBI:30616"/>
    </ligand>
</feature>
<evidence type="ECO:0000256" key="20">
    <source>
        <dbReference type="PIRSR" id="PIRSR606539-1"/>
    </source>
</evidence>
<dbReference type="InterPro" id="IPR032630">
    <property type="entry name" value="P_typ_ATPase_c"/>
</dbReference>
<keyword evidence="7" id="KW-0597">Phosphoprotein</keyword>
<dbReference type="GO" id="GO:0006892">
    <property type="term" value="P:post-Golgi vesicle-mediated transport"/>
    <property type="evidence" value="ECO:0007669"/>
    <property type="project" value="TreeGrafter"/>
</dbReference>
<dbReference type="FunFam" id="2.70.150.10:FF:000021">
    <property type="entry name" value="Phospholipid-transporting ATPase"/>
    <property type="match status" value="1"/>
</dbReference>